<accession>A0AC34FFE6</accession>
<organism evidence="1 2">
    <name type="scientific">Panagrolaimus sp. ES5</name>
    <dbReference type="NCBI Taxonomy" id="591445"/>
    <lineage>
        <taxon>Eukaryota</taxon>
        <taxon>Metazoa</taxon>
        <taxon>Ecdysozoa</taxon>
        <taxon>Nematoda</taxon>
        <taxon>Chromadorea</taxon>
        <taxon>Rhabditida</taxon>
        <taxon>Tylenchina</taxon>
        <taxon>Panagrolaimomorpha</taxon>
        <taxon>Panagrolaimoidea</taxon>
        <taxon>Panagrolaimidae</taxon>
        <taxon>Panagrolaimus</taxon>
    </lineage>
</organism>
<protein>
    <submittedName>
        <fullName evidence="2">Uncharacterized protein</fullName>
    </submittedName>
</protein>
<evidence type="ECO:0000313" key="2">
    <source>
        <dbReference type="WBParaSite" id="ES5_v2.g16142.t1"/>
    </source>
</evidence>
<proteinExistence type="predicted"/>
<reference evidence="2" key="1">
    <citation type="submission" date="2022-11" db="UniProtKB">
        <authorList>
            <consortium name="WormBaseParasite"/>
        </authorList>
    </citation>
    <scope>IDENTIFICATION</scope>
</reference>
<name>A0AC34FFE6_9BILA</name>
<evidence type="ECO:0000313" key="1">
    <source>
        <dbReference type="Proteomes" id="UP000887579"/>
    </source>
</evidence>
<sequence>MNKNLLVGVLVCLVISAYGAPARDNDEEPCDTMKCRDGEKCAHITPMCAKGAAKCELQGICIPAQYAPPDSDEVQNSNVNAPRFGRDLNGESDPCEDVECEDGEKCTSVAPFCPEDSICHPKGVCVAAPDELF</sequence>
<dbReference type="Proteomes" id="UP000887579">
    <property type="component" value="Unplaced"/>
</dbReference>
<dbReference type="WBParaSite" id="ES5_v2.g16142.t1">
    <property type="protein sequence ID" value="ES5_v2.g16142.t1"/>
    <property type="gene ID" value="ES5_v2.g16142"/>
</dbReference>